<gene>
    <name evidence="3" type="ORF">AV656_15730</name>
</gene>
<proteinExistence type="predicted"/>
<dbReference type="InterPro" id="IPR003675">
    <property type="entry name" value="Rce1/LyrA-like_dom"/>
</dbReference>
<evidence type="ECO:0000313" key="3">
    <source>
        <dbReference type="EMBL" id="KZE39667.1"/>
    </source>
</evidence>
<keyword evidence="3" id="KW-0645">Protease</keyword>
<dbReference type="AlphaFoldDB" id="A0A163G3M0"/>
<dbReference type="Proteomes" id="UP000076490">
    <property type="component" value="Unassembled WGS sequence"/>
</dbReference>
<evidence type="ECO:0000313" key="4">
    <source>
        <dbReference type="Proteomes" id="UP000076490"/>
    </source>
</evidence>
<feature type="transmembrane region" description="Helical" evidence="1">
    <location>
        <begin position="120"/>
        <end position="140"/>
    </location>
</feature>
<evidence type="ECO:0000259" key="2">
    <source>
        <dbReference type="Pfam" id="PF02517"/>
    </source>
</evidence>
<keyword evidence="1" id="KW-0812">Transmembrane</keyword>
<feature type="transmembrane region" description="Helical" evidence="1">
    <location>
        <begin position="7"/>
        <end position="29"/>
    </location>
</feature>
<protein>
    <submittedName>
        <fullName evidence="3">CAAX protease</fullName>
    </submittedName>
</protein>
<feature type="transmembrane region" description="Helical" evidence="1">
    <location>
        <begin position="160"/>
        <end position="177"/>
    </location>
</feature>
<accession>A0A163G3M0</accession>
<dbReference type="GO" id="GO:0006508">
    <property type="term" value="P:proteolysis"/>
    <property type="evidence" value="ECO:0007669"/>
    <property type="project" value="UniProtKB-KW"/>
</dbReference>
<dbReference type="PANTHER" id="PTHR36435:SF6">
    <property type="entry name" value="ABORTIVE INFECTION PROTEIN"/>
    <property type="match status" value="1"/>
</dbReference>
<sequence length="241" mass="26549">MKKSNTSLWIFIIYIIAQLSGVIGLPILIPFVSDGRTRQEAYLAASGWWMFIAFGITTIAALILSNKDKHYFKTPKGKRSPLWVAIVLGIAGFFMVLFGQGAAGMIEQALGIEPGSDNTAALVSVADMAPVAIVAVVLFAPILEEFIFRRIIFGGLVDRTNFFVAAAVSSLVFAAVHMDFTHLLLYAASGFIFAFLYHVTKRLITSIIAHMLLNGFVMVIQLNLDKIQEFIDQMERIANIQ</sequence>
<reference evidence="3 4" key="1">
    <citation type="submission" date="2016-01" db="EMBL/GenBank/DDBJ databases">
        <title>Whole genome sequencing of Bhargavaea cecembensis T14.</title>
        <authorList>
            <person name="Hong K.W."/>
        </authorList>
    </citation>
    <scope>NUCLEOTIDE SEQUENCE [LARGE SCALE GENOMIC DNA]</scope>
    <source>
        <strain evidence="3 4">T14</strain>
    </source>
</reference>
<dbReference type="OrthoDB" id="2194912at2"/>
<evidence type="ECO:0000256" key="1">
    <source>
        <dbReference type="SAM" id="Phobius"/>
    </source>
</evidence>
<feature type="transmembrane region" description="Helical" evidence="1">
    <location>
        <begin position="183"/>
        <end position="200"/>
    </location>
</feature>
<name>A0A163G3M0_9BACL</name>
<dbReference type="Pfam" id="PF02517">
    <property type="entry name" value="Rce1-like"/>
    <property type="match status" value="1"/>
</dbReference>
<dbReference type="PANTHER" id="PTHR36435">
    <property type="entry name" value="SLR1288 PROTEIN"/>
    <property type="match status" value="1"/>
</dbReference>
<keyword evidence="1" id="KW-0472">Membrane</keyword>
<feature type="domain" description="CAAX prenyl protease 2/Lysostaphin resistance protein A-like" evidence="2">
    <location>
        <begin position="130"/>
        <end position="215"/>
    </location>
</feature>
<feature type="transmembrane region" description="Helical" evidence="1">
    <location>
        <begin position="41"/>
        <end position="62"/>
    </location>
</feature>
<keyword evidence="1" id="KW-1133">Transmembrane helix</keyword>
<dbReference type="RefSeq" id="WP_063178962.1">
    <property type="nucleotide sequence ID" value="NZ_LQNT01000002.1"/>
</dbReference>
<feature type="transmembrane region" description="Helical" evidence="1">
    <location>
        <begin position="82"/>
        <end position="100"/>
    </location>
</feature>
<dbReference type="EMBL" id="LQNT01000002">
    <property type="protein sequence ID" value="KZE39667.1"/>
    <property type="molecule type" value="Genomic_DNA"/>
</dbReference>
<comment type="caution">
    <text evidence="3">The sequence shown here is derived from an EMBL/GenBank/DDBJ whole genome shotgun (WGS) entry which is preliminary data.</text>
</comment>
<keyword evidence="3" id="KW-0378">Hydrolase</keyword>
<dbReference type="InterPro" id="IPR052710">
    <property type="entry name" value="CAAX_protease"/>
</dbReference>
<organism evidence="3 4">
    <name type="scientific">Bhargavaea cecembensis</name>
    <dbReference type="NCBI Taxonomy" id="394098"/>
    <lineage>
        <taxon>Bacteria</taxon>
        <taxon>Bacillati</taxon>
        <taxon>Bacillota</taxon>
        <taxon>Bacilli</taxon>
        <taxon>Bacillales</taxon>
        <taxon>Caryophanaceae</taxon>
        <taxon>Bhargavaea</taxon>
    </lineage>
</organism>
<dbReference type="GO" id="GO:0004175">
    <property type="term" value="F:endopeptidase activity"/>
    <property type="evidence" value="ECO:0007669"/>
    <property type="project" value="UniProtKB-ARBA"/>
</dbReference>
<dbReference type="GO" id="GO:0080120">
    <property type="term" value="P:CAAX-box protein maturation"/>
    <property type="evidence" value="ECO:0007669"/>
    <property type="project" value="UniProtKB-ARBA"/>
</dbReference>